<dbReference type="InterPro" id="IPR000835">
    <property type="entry name" value="HTH_MarR-typ"/>
</dbReference>
<dbReference type="Pfam" id="PF12802">
    <property type="entry name" value="MarR_2"/>
    <property type="match status" value="1"/>
</dbReference>
<dbReference type="PATRIC" id="fig|443610.3.peg.2838"/>
<keyword evidence="3" id="KW-1185">Reference proteome</keyword>
<evidence type="ECO:0000313" key="3">
    <source>
        <dbReference type="Proteomes" id="UP000033632"/>
    </source>
</evidence>
<dbReference type="EMBL" id="JZEX01000024">
    <property type="protein sequence ID" value="KKB13510.1"/>
    <property type="molecule type" value="Genomic_DNA"/>
</dbReference>
<dbReference type="Proteomes" id="UP000033632">
    <property type="component" value="Unassembled WGS sequence"/>
</dbReference>
<dbReference type="SUPFAM" id="SSF46785">
    <property type="entry name" value="Winged helix' DNA-binding domain"/>
    <property type="match status" value="1"/>
</dbReference>
<dbReference type="GO" id="GO:0003700">
    <property type="term" value="F:DNA-binding transcription factor activity"/>
    <property type="evidence" value="ECO:0007669"/>
    <property type="project" value="InterPro"/>
</dbReference>
<gene>
    <name evidence="2" type="ORF">VE25_01835</name>
</gene>
<dbReference type="STRING" id="443610.VE25_01835"/>
<dbReference type="InterPro" id="IPR039422">
    <property type="entry name" value="MarR/SlyA-like"/>
</dbReference>
<name>A0A0F5FY59_9HYPH</name>
<dbReference type="PROSITE" id="PS50995">
    <property type="entry name" value="HTH_MARR_2"/>
    <property type="match status" value="1"/>
</dbReference>
<protein>
    <recommendedName>
        <fullName evidence="1">HTH marR-type domain-containing protein</fullName>
    </recommendedName>
</protein>
<dbReference type="Gene3D" id="1.10.10.10">
    <property type="entry name" value="Winged helix-like DNA-binding domain superfamily/Winged helix DNA-binding domain"/>
    <property type="match status" value="1"/>
</dbReference>
<organism evidence="2 3">
    <name type="scientific">Devosia geojensis</name>
    <dbReference type="NCBI Taxonomy" id="443610"/>
    <lineage>
        <taxon>Bacteria</taxon>
        <taxon>Pseudomonadati</taxon>
        <taxon>Pseudomonadota</taxon>
        <taxon>Alphaproteobacteria</taxon>
        <taxon>Hyphomicrobiales</taxon>
        <taxon>Devosiaceae</taxon>
        <taxon>Devosia</taxon>
    </lineage>
</organism>
<sequence>MIDAVKRVDALLQNWRRRVVKRELSHVAINDLGLQLDLAQLDVLAAIEAPVHEFGETGGEETMVSTVAARIGIDPSRASRLIAELVDDGYAERVASQADSRRTLIRLTEKGRAVTGAVRAYRFLLMGDFLAEWSAEDLARFLPLLERFSHWSEDVEARRGKMMPQIGELARHVAKAGAAEVVVETTAAV</sequence>
<dbReference type="InterPro" id="IPR036390">
    <property type="entry name" value="WH_DNA-bd_sf"/>
</dbReference>
<proteinExistence type="predicted"/>
<dbReference type="InterPro" id="IPR036388">
    <property type="entry name" value="WH-like_DNA-bd_sf"/>
</dbReference>
<evidence type="ECO:0000313" key="2">
    <source>
        <dbReference type="EMBL" id="KKB13510.1"/>
    </source>
</evidence>
<reference evidence="2 3" key="1">
    <citation type="submission" date="2015-03" db="EMBL/GenBank/DDBJ databases">
        <authorList>
            <person name="Hassan Y.I."/>
            <person name="Lepp D."/>
            <person name="Li X.-Z."/>
            <person name="Zhou T."/>
        </authorList>
    </citation>
    <scope>NUCLEOTIDE SEQUENCE [LARGE SCALE GENOMIC DNA]</scope>
    <source>
        <strain evidence="2 3">BD-c194</strain>
    </source>
</reference>
<accession>A0A0F5FY59</accession>
<dbReference type="PANTHER" id="PTHR33164">
    <property type="entry name" value="TRANSCRIPTIONAL REGULATOR, MARR FAMILY"/>
    <property type="match status" value="1"/>
</dbReference>
<comment type="caution">
    <text evidence="2">The sequence shown here is derived from an EMBL/GenBank/DDBJ whole genome shotgun (WGS) entry which is preliminary data.</text>
</comment>
<dbReference type="SMART" id="SM00347">
    <property type="entry name" value="HTH_MARR"/>
    <property type="match status" value="1"/>
</dbReference>
<evidence type="ECO:0000259" key="1">
    <source>
        <dbReference type="PROSITE" id="PS50995"/>
    </source>
</evidence>
<dbReference type="GO" id="GO:0006950">
    <property type="term" value="P:response to stress"/>
    <property type="evidence" value="ECO:0007669"/>
    <property type="project" value="TreeGrafter"/>
</dbReference>
<dbReference type="AlphaFoldDB" id="A0A0F5FY59"/>
<dbReference type="PANTHER" id="PTHR33164:SF57">
    <property type="entry name" value="MARR-FAMILY TRANSCRIPTIONAL REGULATOR"/>
    <property type="match status" value="1"/>
</dbReference>
<dbReference type="PRINTS" id="PR00598">
    <property type="entry name" value="HTHMARR"/>
</dbReference>
<feature type="domain" description="HTH marR-type" evidence="1">
    <location>
        <begin position="1"/>
        <end position="150"/>
    </location>
</feature>